<name>A0A556MGE5_9FLAO</name>
<dbReference type="RefSeq" id="WP_144334707.1">
    <property type="nucleotide sequence ID" value="NZ_VLPL01000013.1"/>
</dbReference>
<comment type="caution">
    <text evidence="1">The sequence shown here is derived from an EMBL/GenBank/DDBJ whole genome shotgun (WGS) entry which is preliminary data.</text>
</comment>
<sequence length="211" mass="24513">MNKSILIIAYTGLLTFVLSCESNGNRQIYATENQEELILDSSHNLPFICVIDTPFCTDSACSGMYRGVEFVPERYIDQLKLNGTDVAHQYSNKICEYVGKKLKQLYRDSLYSKVDFNHIRISTKGMNGDSNYVEYKVYIPFKRVPKSQAMTAFDHCGGWGHTPELKKRKFDLLSSPNKIVRNKRLWISRLFKTKEGLQEYWIQWQHTACSR</sequence>
<dbReference type="OrthoDB" id="1432196at2"/>
<dbReference type="Proteomes" id="UP000316008">
    <property type="component" value="Unassembled WGS sequence"/>
</dbReference>
<gene>
    <name evidence="1" type="ORF">FO442_18505</name>
</gene>
<protein>
    <submittedName>
        <fullName evidence="1">Uncharacterized protein</fullName>
    </submittedName>
</protein>
<accession>A0A556MGE5</accession>
<evidence type="ECO:0000313" key="2">
    <source>
        <dbReference type="Proteomes" id="UP000316008"/>
    </source>
</evidence>
<dbReference type="EMBL" id="VLPL01000013">
    <property type="protein sequence ID" value="TSJ39007.1"/>
    <property type="molecule type" value="Genomic_DNA"/>
</dbReference>
<proteinExistence type="predicted"/>
<evidence type="ECO:0000313" key="1">
    <source>
        <dbReference type="EMBL" id="TSJ39007.1"/>
    </source>
</evidence>
<organism evidence="1 2">
    <name type="scientific">Fluviicola chungangensis</name>
    <dbReference type="NCBI Taxonomy" id="2597671"/>
    <lineage>
        <taxon>Bacteria</taxon>
        <taxon>Pseudomonadati</taxon>
        <taxon>Bacteroidota</taxon>
        <taxon>Flavobacteriia</taxon>
        <taxon>Flavobacteriales</taxon>
        <taxon>Crocinitomicaceae</taxon>
        <taxon>Fluviicola</taxon>
    </lineage>
</organism>
<keyword evidence="2" id="KW-1185">Reference proteome</keyword>
<reference evidence="1 2" key="1">
    <citation type="submission" date="2019-07" db="EMBL/GenBank/DDBJ databases">
        <authorList>
            <person name="Huq M.A."/>
        </authorList>
    </citation>
    <scope>NUCLEOTIDE SEQUENCE [LARGE SCALE GENOMIC DNA]</scope>
    <source>
        <strain evidence="1 2">MAH-3</strain>
    </source>
</reference>
<dbReference type="PROSITE" id="PS51257">
    <property type="entry name" value="PROKAR_LIPOPROTEIN"/>
    <property type="match status" value="1"/>
</dbReference>
<dbReference type="AlphaFoldDB" id="A0A556MGE5"/>